<evidence type="ECO:0000313" key="2">
    <source>
        <dbReference type="Proteomes" id="UP000535509"/>
    </source>
</evidence>
<dbReference type="AlphaFoldDB" id="A0A825B8W4"/>
<proteinExistence type="predicted"/>
<accession>A0A825B8W4</accession>
<protein>
    <submittedName>
        <fullName evidence="1">Uncharacterized protein</fullName>
    </submittedName>
</protein>
<evidence type="ECO:0000313" key="1">
    <source>
        <dbReference type="EMBL" id="EAI8858607.1"/>
    </source>
</evidence>
<sequence length="69" mass="7861">MQGCTSKTTVLTKPVQPPKISFVPVITELPIMDFNRTALTEQEAALMAWDLYTYIRELELSVQSVKEMK</sequence>
<name>A0A825B8W4_CAMFE</name>
<dbReference type="Proteomes" id="UP000535509">
    <property type="component" value="Unassembled WGS sequence"/>
</dbReference>
<keyword evidence="2" id="KW-1185">Reference proteome</keyword>
<reference evidence="1 2" key="1">
    <citation type="submission" date="2018-06" db="EMBL/GenBank/DDBJ databases">
        <authorList>
            <consortium name="PulseNet: The National Subtyping Network for Foodborne Disease Surveillance"/>
            <person name="Tarr C.L."/>
            <person name="Trees E."/>
            <person name="Katz L.S."/>
            <person name="Carleton-Romer H.A."/>
            <person name="Stroika S."/>
            <person name="Kucerova Z."/>
            <person name="Roache K.F."/>
            <person name="Sabol A.L."/>
            <person name="Besser J."/>
            <person name="Gerner-Smidt P."/>
        </authorList>
    </citation>
    <scope>NUCLEOTIDE SEQUENCE [LARGE SCALE GENOMIC DNA]</scope>
    <source>
        <strain evidence="1 2">PNUSAC001503</strain>
    </source>
</reference>
<organism evidence="1 2">
    <name type="scientific">Campylobacter fetus</name>
    <dbReference type="NCBI Taxonomy" id="196"/>
    <lineage>
        <taxon>Bacteria</taxon>
        <taxon>Pseudomonadati</taxon>
        <taxon>Campylobacterota</taxon>
        <taxon>Epsilonproteobacteria</taxon>
        <taxon>Campylobacterales</taxon>
        <taxon>Campylobacteraceae</taxon>
        <taxon>Campylobacter</taxon>
    </lineage>
</organism>
<dbReference type="EMBL" id="AABTCC010000003">
    <property type="protein sequence ID" value="EAI8858607.1"/>
    <property type="molecule type" value="Genomic_DNA"/>
</dbReference>
<comment type="caution">
    <text evidence="1">The sequence shown here is derived from an EMBL/GenBank/DDBJ whole genome shotgun (WGS) entry which is preliminary data.</text>
</comment>
<gene>
    <name evidence="1" type="ORF">CX802_01915</name>
</gene>